<accession>A0A0A9CW44</accession>
<dbReference type="AlphaFoldDB" id="A0A0A9CW44"/>
<proteinExistence type="predicted"/>
<reference evidence="1" key="2">
    <citation type="journal article" date="2015" name="Data Brief">
        <title>Shoot transcriptome of the giant reed, Arundo donax.</title>
        <authorList>
            <person name="Barrero R.A."/>
            <person name="Guerrero F.D."/>
            <person name="Moolhuijzen P."/>
            <person name="Goolsby J.A."/>
            <person name="Tidwell J."/>
            <person name="Bellgard S.E."/>
            <person name="Bellgard M.I."/>
        </authorList>
    </citation>
    <scope>NUCLEOTIDE SEQUENCE</scope>
    <source>
        <tissue evidence="1">Shoot tissue taken approximately 20 cm above the soil surface</tissue>
    </source>
</reference>
<reference evidence="1" key="1">
    <citation type="submission" date="2014-09" db="EMBL/GenBank/DDBJ databases">
        <authorList>
            <person name="Magalhaes I.L.F."/>
            <person name="Oliveira U."/>
            <person name="Santos F.R."/>
            <person name="Vidigal T.H.D.A."/>
            <person name="Brescovit A.D."/>
            <person name="Santos A.J."/>
        </authorList>
    </citation>
    <scope>NUCLEOTIDE SEQUENCE</scope>
    <source>
        <tissue evidence="1">Shoot tissue taken approximately 20 cm above the soil surface</tissue>
    </source>
</reference>
<dbReference type="EMBL" id="GBRH01217336">
    <property type="protein sequence ID" value="JAD80559.1"/>
    <property type="molecule type" value="Transcribed_RNA"/>
</dbReference>
<protein>
    <submittedName>
        <fullName evidence="1">Uncharacterized protein</fullName>
    </submittedName>
</protein>
<sequence length="40" mass="4733">MLSLRVIDARTKHVMALCSLTQETRLIHARHVAFLEMRKR</sequence>
<evidence type="ECO:0000313" key="1">
    <source>
        <dbReference type="EMBL" id="JAD80559.1"/>
    </source>
</evidence>
<name>A0A0A9CW44_ARUDO</name>
<organism evidence="1">
    <name type="scientific">Arundo donax</name>
    <name type="common">Giant reed</name>
    <name type="synonym">Donax arundinaceus</name>
    <dbReference type="NCBI Taxonomy" id="35708"/>
    <lineage>
        <taxon>Eukaryota</taxon>
        <taxon>Viridiplantae</taxon>
        <taxon>Streptophyta</taxon>
        <taxon>Embryophyta</taxon>
        <taxon>Tracheophyta</taxon>
        <taxon>Spermatophyta</taxon>
        <taxon>Magnoliopsida</taxon>
        <taxon>Liliopsida</taxon>
        <taxon>Poales</taxon>
        <taxon>Poaceae</taxon>
        <taxon>PACMAD clade</taxon>
        <taxon>Arundinoideae</taxon>
        <taxon>Arundineae</taxon>
        <taxon>Arundo</taxon>
    </lineage>
</organism>